<reference evidence="1" key="1">
    <citation type="submission" date="2022-01" db="EMBL/GenBank/DDBJ databases">
        <authorList>
            <person name="King R."/>
        </authorList>
    </citation>
    <scope>NUCLEOTIDE SEQUENCE</scope>
</reference>
<dbReference type="Gene3D" id="1.10.238.10">
    <property type="entry name" value="EF-hand"/>
    <property type="match status" value="3"/>
</dbReference>
<name>A0A9N9X1H4_PHACE</name>
<dbReference type="PANTHER" id="PTHR20875:SF0">
    <property type="entry name" value="GH12158P"/>
    <property type="match status" value="1"/>
</dbReference>
<gene>
    <name evidence="1" type="ORF">PHAECO_LOCUS3832</name>
</gene>
<evidence type="ECO:0000313" key="2">
    <source>
        <dbReference type="Proteomes" id="UP001153737"/>
    </source>
</evidence>
<dbReference type="Proteomes" id="UP001153737">
    <property type="component" value="Chromosome 13"/>
</dbReference>
<dbReference type="InterPro" id="IPR052603">
    <property type="entry name" value="EFCB6"/>
</dbReference>
<reference evidence="1" key="2">
    <citation type="submission" date="2022-10" db="EMBL/GenBank/DDBJ databases">
        <authorList>
            <consortium name="ENA_rothamsted_submissions"/>
            <consortium name="culmorum"/>
            <person name="King R."/>
        </authorList>
    </citation>
    <scope>NUCLEOTIDE SEQUENCE</scope>
</reference>
<proteinExistence type="predicted"/>
<dbReference type="SUPFAM" id="SSF47473">
    <property type="entry name" value="EF-hand"/>
    <property type="match status" value="3"/>
</dbReference>
<dbReference type="AlphaFoldDB" id="A0A9N9X1H4"/>
<dbReference type="OrthoDB" id="272072at2759"/>
<organism evidence="1 2">
    <name type="scientific">Phaedon cochleariae</name>
    <name type="common">Mustard beetle</name>
    <dbReference type="NCBI Taxonomy" id="80249"/>
    <lineage>
        <taxon>Eukaryota</taxon>
        <taxon>Metazoa</taxon>
        <taxon>Ecdysozoa</taxon>
        <taxon>Arthropoda</taxon>
        <taxon>Hexapoda</taxon>
        <taxon>Insecta</taxon>
        <taxon>Pterygota</taxon>
        <taxon>Neoptera</taxon>
        <taxon>Endopterygota</taxon>
        <taxon>Coleoptera</taxon>
        <taxon>Polyphaga</taxon>
        <taxon>Cucujiformia</taxon>
        <taxon>Chrysomeloidea</taxon>
        <taxon>Chrysomelidae</taxon>
        <taxon>Chrysomelinae</taxon>
        <taxon>Chrysomelini</taxon>
        <taxon>Phaedon</taxon>
    </lineage>
</organism>
<accession>A0A9N9X1H4</accession>
<dbReference type="InterPro" id="IPR011992">
    <property type="entry name" value="EF-hand-dom_pair"/>
</dbReference>
<keyword evidence="2" id="KW-1185">Reference proteome</keyword>
<dbReference type="EMBL" id="OU896719">
    <property type="protein sequence ID" value="CAG9816180.1"/>
    <property type="molecule type" value="Genomic_DNA"/>
</dbReference>
<evidence type="ECO:0000313" key="1">
    <source>
        <dbReference type="EMBL" id="CAG9816180.1"/>
    </source>
</evidence>
<dbReference type="PANTHER" id="PTHR20875">
    <property type="entry name" value="EF-HAND CALCIUM-BINDING DOMAIN-CONTAINING PROTEIN 6-RELATED"/>
    <property type="match status" value="1"/>
</dbReference>
<sequence>MSHQNDFESGGIWRTCNKIRAAIIRLGLNLFEYFQPLDPQRKCLISESQFISVIDKQLRKITGLSEQEIKELADYCRVPDGRIYYTQLCEVIHDNVPDFDNKVHMVTSSRRDPLHSNRLSVSDERRFSVLLTKIASLVNMRRLILRPYFQDFQLVSKKSGNVTLSHFARILAHLNIPLSAEDFSLLVKKYVNDSYTLNYMAFIAEIDQVVNYLDRNGILDLSGDIMILFPGRVPYAELPKLPRPEIGNKMAGQLFGKESTFNPALIDPKKIEHILTTVSMIRDHVQRNRLEICRFFEDFDPFNCGKITVSQFHRGLDALVLSGKQRFFLSLPDVEAVINQYRDPCDPSRVCWRTFEDDMDQEFIRKELGKNPSLKENRHPVEVSGLLSPGADNWQAFNTASRDLCEEAVMKVKQKILHRRILLKPIFRDSDKFNNGHVSSHQMKQVLHSNGILLSDEELLALEERFNDDVGFNYFWFLQDVDSSCSKPFRSQYVTDMNADKPMEKSSRQEQDIVQITAKIRVKVMREKIGVMDLLRDFDRCNEQVISRDDFKRGLSVCNFDLTDKEMKTLMDVFASPLREECVDYRRFSEVVEETSSQQCLERTPLIVSFQHVPTRDCEKNFLNFDERIIVSVALQKLAKKPDMHMNLFSVLQDSDAKKCGTVSRTLFLNELTLRGMTNLISKNEFDVICKCFSFERGTGDEVDYSAFKKALDIIYLTEKYNPF</sequence>
<protein>
    <submittedName>
        <fullName evidence="1">Uncharacterized protein</fullName>
    </submittedName>
</protein>